<feature type="transmembrane region" description="Helical" evidence="1">
    <location>
        <begin position="265"/>
        <end position="285"/>
    </location>
</feature>
<keyword evidence="1" id="KW-1133">Transmembrane helix</keyword>
<feature type="transmembrane region" description="Helical" evidence="1">
    <location>
        <begin position="12"/>
        <end position="35"/>
    </location>
</feature>
<proteinExistence type="predicted"/>
<dbReference type="Proteomes" id="UP000380867">
    <property type="component" value="Unassembled WGS sequence"/>
</dbReference>
<evidence type="ECO:0000313" key="4">
    <source>
        <dbReference type="Proteomes" id="UP000380867"/>
    </source>
</evidence>
<dbReference type="AlphaFoldDB" id="A0A5M4FBY5"/>
<feature type="transmembrane region" description="Helical" evidence="1">
    <location>
        <begin position="330"/>
        <end position="350"/>
    </location>
</feature>
<feature type="transmembrane region" description="Helical" evidence="1">
    <location>
        <begin position="186"/>
        <end position="209"/>
    </location>
</feature>
<dbReference type="Pfam" id="PF01757">
    <property type="entry name" value="Acyl_transf_3"/>
    <property type="match status" value="1"/>
</dbReference>
<dbReference type="InterPro" id="IPR002656">
    <property type="entry name" value="Acyl_transf_3_dom"/>
</dbReference>
<accession>A0A5M4FBY5</accession>
<dbReference type="OrthoDB" id="5242306at2"/>
<feature type="transmembrane region" description="Helical" evidence="1">
    <location>
        <begin position="229"/>
        <end position="253"/>
    </location>
</feature>
<dbReference type="InterPro" id="IPR050879">
    <property type="entry name" value="Acyltransferase_3"/>
</dbReference>
<organism evidence="3 4">
    <name type="scientific">Aeromicrobium ginsengisoli</name>
    <dbReference type="NCBI Taxonomy" id="363867"/>
    <lineage>
        <taxon>Bacteria</taxon>
        <taxon>Bacillati</taxon>
        <taxon>Actinomycetota</taxon>
        <taxon>Actinomycetes</taxon>
        <taxon>Propionibacteriales</taxon>
        <taxon>Nocardioidaceae</taxon>
        <taxon>Aeromicrobium</taxon>
    </lineage>
</organism>
<dbReference type="EMBL" id="SDPQ02000003">
    <property type="protein sequence ID" value="KAA1395815.1"/>
    <property type="molecule type" value="Genomic_DNA"/>
</dbReference>
<dbReference type="GO" id="GO:0016747">
    <property type="term" value="F:acyltransferase activity, transferring groups other than amino-acyl groups"/>
    <property type="evidence" value="ECO:0007669"/>
    <property type="project" value="InterPro"/>
</dbReference>
<keyword evidence="4" id="KW-1185">Reference proteome</keyword>
<keyword evidence="3" id="KW-0012">Acyltransferase</keyword>
<keyword evidence="3" id="KW-0808">Transferase</keyword>
<keyword evidence="1" id="KW-0812">Transmembrane</keyword>
<feature type="transmembrane region" description="Helical" evidence="1">
    <location>
        <begin position="291"/>
        <end position="309"/>
    </location>
</feature>
<feature type="domain" description="Acyltransferase 3" evidence="2">
    <location>
        <begin position="8"/>
        <end position="381"/>
    </location>
</feature>
<feature type="transmembrane region" description="Helical" evidence="1">
    <location>
        <begin position="87"/>
        <end position="106"/>
    </location>
</feature>
<gene>
    <name evidence="3" type="ORF">ESP70_016905</name>
</gene>
<feature type="transmembrane region" description="Helical" evidence="1">
    <location>
        <begin position="362"/>
        <end position="385"/>
    </location>
</feature>
<reference evidence="3" key="1">
    <citation type="submission" date="2019-09" db="EMBL/GenBank/DDBJ databases">
        <authorList>
            <person name="Li J."/>
        </authorList>
    </citation>
    <scope>NUCLEOTIDE SEQUENCE [LARGE SCALE GENOMIC DNA]</scope>
    <source>
        <strain evidence="3">JCM 14732</strain>
    </source>
</reference>
<evidence type="ECO:0000256" key="1">
    <source>
        <dbReference type="SAM" id="Phobius"/>
    </source>
</evidence>
<protein>
    <submittedName>
        <fullName evidence="3">Acyltransferase</fullName>
    </submittedName>
</protein>
<dbReference type="GO" id="GO:0016020">
    <property type="term" value="C:membrane"/>
    <property type="evidence" value="ECO:0007669"/>
    <property type="project" value="TreeGrafter"/>
</dbReference>
<dbReference type="GO" id="GO:0000271">
    <property type="term" value="P:polysaccharide biosynthetic process"/>
    <property type="evidence" value="ECO:0007669"/>
    <property type="project" value="TreeGrafter"/>
</dbReference>
<comment type="caution">
    <text evidence="3">The sequence shown here is derived from an EMBL/GenBank/DDBJ whole genome shotgun (WGS) entry which is preliminary data.</text>
</comment>
<sequence length="405" mass="43645">MTDRNRLVGLDGPRGIACLCVLAVHTIAFFAPLQLDRFHLTYLSEAIVYFFAMSGFLIYLPFVRAYAAGRPRPSLRRYTTQRLRRVYPGYVVIFLFANLVLAAVYVHNATDVAKAGTDTGSGRITSVPEILAHLTLVQNFSPHGLQTGIAPSWSLTTELCFYVALPVLAVAFLRSGRGGEPRLWRALMPAVALAVLGAVGKIVTAALQADRAPMSVADADFGSNGIAVLARSLFVLADNFAYGMVAVVLFVWMERGGLRRLTARRLWLVGAPLWFLTFFVALMLTSSGSRFAGTAFAIAAGIFLLVVTEPAARGRTSAFATLADLRPLRFVGKISLSVYLWHYPVILLVARHGWAGSDTASGMVASVALVLALTTALSCATFYLVEAPAMRGNPRRASVESAGVP</sequence>
<evidence type="ECO:0000259" key="2">
    <source>
        <dbReference type="Pfam" id="PF01757"/>
    </source>
</evidence>
<feature type="transmembrane region" description="Helical" evidence="1">
    <location>
        <begin position="47"/>
        <end position="67"/>
    </location>
</feature>
<keyword evidence="1" id="KW-0472">Membrane</keyword>
<feature type="transmembrane region" description="Helical" evidence="1">
    <location>
        <begin position="153"/>
        <end position="174"/>
    </location>
</feature>
<dbReference type="RefSeq" id="WP_149690465.1">
    <property type="nucleotide sequence ID" value="NZ_SDPQ02000003.1"/>
</dbReference>
<dbReference type="PANTHER" id="PTHR23028">
    <property type="entry name" value="ACETYLTRANSFERASE"/>
    <property type="match status" value="1"/>
</dbReference>
<evidence type="ECO:0000313" key="3">
    <source>
        <dbReference type="EMBL" id="KAA1395815.1"/>
    </source>
</evidence>
<dbReference type="PANTHER" id="PTHR23028:SF53">
    <property type="entry name" value="ACYL_TRANSF_3 DOMAIN-CONTAINING PROTEIN"/>
    <property type="match status" value="1"/>
</dbReference>
<name>A0A5M4FBY5_9ACTN</name>